<evidence type="ECO:0000313" key="2">
    <source>
        <dbReference type="EMBL" id="KAK3239952.1"/>
    </source>
</evidence>
<dbReference type="EMBL" id="LGRX02033776">
    <property type="protein sequence ID" value="KAK3239952.1"/>
    <property type="molecule type" value="Genomic_DNA"/>
</dbReference>
<feature type="compositionally biased region" description="Basic and acidic residues" evidence="1">
    <location>
        <begin position="69"/>
        <end position="78"/>
    </location>
</feature>
<evidence type="ECO:0000256" key="1">
    <source>
        <dbReference type="SAM" id="MobiDB-lite"/>
    </source>
</evidence>
<sequence length="137" mass="14644">MEGKQQQPESSHSPEQFGAVEGVPSSSSQSTGMVPADSHHSRLFQPCSADFTTAPQLYSVAWTRQSFERNSHAADTDSHSPLTAGSLRAGHQCRSLEASRHAGLPPSCPPRITRDSWTVSAGAGPSLEVMHLLNHKG</sequence>
<keyword evidence="3" id="KW-1185">Reference proteome</keyword>
<feature type="region of interest" description="Disordered" evidence="1">
    <location>
        <begin position="69"/>
        <end position="89"/>
    </location>
</feature>
<gene>
    <name evidence="2" type="ORF">CYMTET_50158</name>
</gene>
<protein>
    <submittedName>
        <fullName evidence="2">Uncharacterized protein</fullName>
    </submittedName>
</protein>
<reference evidence="2 3" key="1">
    <citation type="journal article" date="2015" name="Genome Biol. Evol.">
        <title>Comparative Genomics of a Bacterivorous Green Alga Reveals Evolutionary Causalities and Consequences of Phago-Mixotrophic Mode of Nutrition.</title>
        <authorList>
            <person name="Burns J.A."/>
            <person name="Paasch A."/>
            <person name="Narechania A."/>
            <person name="Kim E."/>
        </authorList>
    </citation>
    <scope>NUCLEOTIDE SEQUENCE [LARGE SCALE GENOMIC DNA]</scope>
    <source>
        <strain evidence="2 3">PLY_AMNH</strain>
    </source>
</reference>
<proteinExistence type="predicted"/>
<feature type="region of interest" description="Disordered" evidence="1">
    <location>
        <begin position="1"/>
        <end position="39"/>
    </location>
</feature>
<feature type="compositionally biased region" description="Low complexity" evidence="1">
    <location>
        <begin position="1"/>
        <end position="16"/>
    </location>
</feature>
<evidence type="ECO:0000313" key="3">
    <source>
        <dbReference type="Proteomes" id="UP001190700"/>
    </source>
</evidence>
<organism evidence="2 3">
    <name type="scientific">Cymbomonas tetramitiformis</name>
    <dbReference type="NCBI Taxonomy" id="36881"/>
    <lineage>
        <taxon>Eukaryota</taxon>
        <taxon>Viridiplantae</taxon>
        <taxon>Chlorophyta</taxon>
        <taxon>Pyramimonadophyceae</taxon>
        <taxon>Pyramimonadales</taxon>
        <taxon>Pyramimonadaceae</taxon>
        <taxon>Cymbomonas</taxon>
    </lineage>
</organism>
<dbReference type="AlphaFoldDB" id="A0AAE0BQM5"/>
<name>A0AAE0BQM5_9CHLO</name>
<dbReference type="Proteomes" id="UP001190700">
    <property type="component" value="Unassembled WGS sequence"/>
</dbReference>
<comment type="caution">
    <text evidence="2">The sequence shown here is derived from an EMBL/GenBank/DDBJ whole genome shotgun (WGS) entry which is preliminary data.</text>
</comment>
<accession>A0AAE0BQM5</accession>